<keyword evidence="3" id="KW-1185">Reference proteome</keyword>
<sequence length="109" mass="12184">MARGSNTAWLDKDDPYDQQPNLPSIKMILDEEGIVDVDKLQNSPYIPENDHGRLSRLSTDRKPDRTPGNDSRRPDKKPKTTEGNGQNNDLTPPLSSLSLQGKQDETDTP</sequence>
<protein>
    <submittedName>
        <fullName evidence="2">Uncharacterized protein</fullName>
    </submittedName>
</protein>
<feature type="compositionally biased region" description="Basic and acidic residues" evidence="1">
    <location>
        <begin position="48"/>
        <end position="80"/>
    </location>
</feature>
<accession>A0A8H4JM70</accession>
<dbReference type="OrthoDB" id="1262810at2759"/>
<evidence type="ECO:0000256" key="1">
    <source>
        <dbReference type="SAM" id="MobiDB-lite"/>
    </source>
</evidence>
<dbReference type="AlphaFoldDB" id="A0A8H4JM70"/>
<dbReference type="Proteomes" id="UP000536711">
    <property type="component" value="Unassembled WGS sequence"/>
</dbReference>
<comment type="caution">
    <text evidence="2">The sequence shown here is derived from an EMBL/GenBank/DDBJ whole genome shotgun (WGS) entry which is preliminary data.</text>
</comment>
<organism evidence="2 3">
    <name type="scientific">Fusarium acutatum</name>
    <dbReference type="NCBI Taxonomy" id="78861"/>
    <lineage>
        <taxon>Eukaryota</taxon>
        <taxon>Fungi</taxon>
        <taxon>Dikarya</taxon>
        <taxon>Ascomycota</taxon>
        <taxon>Pezizomycotina</taxon>
        <taxon>Sordariomycetes</taxon>
        <taxon>Hypocreomycetidae</taxon>
        <taxon>Hypocreales</taxon>
        <taxon>Nectriaceae</taxon>
        <taxon>Fusarium</taxon>
        <taxon>Fusarium fujikuroi species complex</taxon>
    </lineage>
</organism>
<proteinExistence type="predicted"/>
<feature type="region of interest" description="Disordered" evidence="1">
    <location>
        <begin position="1"/>
        <end position="24"/>
    </location>
</feature>
<reference evidence="2 3" key="1">
    <citation type="submission" date="2020-01" db="EMBL/GenBank/DDBJ databases">
        <title>Identification and distribution of gene clusters putatively required for synthesis of sphingolipid metabolism inhibitors in phylogenetically diverse species of the filamentous fungus Fusarium.</title>
        <authorList>
            <person name="Kim H.-S."/>
            <person name="Busman M."/>
            <person name="Brown D.W."/>
            <person name="Divon H."/>
            <person name="Uhlig S."/>
            <person name="Proctor R.H."/>
        </authorList>
    </citation>
    <scope>NUCLEOTIDE SEQUENCE [LARGE SCALE GENOMIC DNA]</scope>
    <source>
        <strain evidence="2 3">NRRL 13308</strain>
    </source>
</reference>
<feature type="region of interest" description="Disordered" evidence="1">
    <location>
        <begin position="39"/>
        <end position="109"/>
    </location>
</feature>
<gene>
    <name evidence="2" type="ORF">FACUT_8673</name>
</gene>
<name>A0A8H4JM70_9HYPO</name>
<dbReference type="EMBL" id="JAADJF010000244">
    <property type="protein sequence ID" value="KAF4431422.1"/>
    <property type="molecule type" value="Genomic_DNA"/>
</dbReference>
<evidence type="ECO:0000313" key="3">
    <source>
        <dbReference type="Proteomes" id="UP000536711"/>
    </source>
</evidence>
<evidence type="ECO:0000313" key="2">
    <source>
        <dbReference type="EMBL" id="KAF4431422.1"/>
    </source>
</evidence>
<feature type="compositionally biased region" description="Polar residues" evidence="1">
    <location>
        <begin position="81"/>
        <end position="101"/>
    </location>
</feature>